<dbReference type="Proteomes" id="UP000524246">
    <property type="component" value="Unassembled WGS sequence"/>
</dbReference>
<protein>
    <submittedName>
        <fullName evidence="3">Uncharacterized protein</fullName>
    </submittedName>
</protein>
<evidence type="ECO:0000256" key="2">
    <source>
        <dbReference type="SAM" id="Phobius"/>
    </source>
</evidence>
<gene>
    <name evidence="3" type="ORF">GYA55_06315</name>
</gene>
<accession>A0A7X9FS14</accession>
<reference evidence="3 4" key="1">
    <citation type="journal article" date="2020" name="Biotechnol. Biofuels">
        <title>New insights from the biogas microbiome by comprehensive genome-resolved metagenomics of nearly 1600 species originating from multiple anaerobic digesters.</title>
        <authorList>
            <person name="Campanaro S."/>
            <person name="Treu L."/>
            <person name="Rodriguez-R L.M."/>
            <person name="Kovalovszki A."/>
            <person name="Ziels R.M."/>
            <person name="Maus I."/>
            <person name="Zhu X."/>
            <person name="Kougias P.G."/>
            <person name="Basile A."/>
            <person name="Luo G."/>
            <person name="Schluter A."/>
            <person name="Konstantinidis K.T."/>
            <person name="Angelidaki I."/>
        </authorList>
    </citation>
    <scope>NUCLEOTIDE SEQUENCE [LARGE SCALE GENOMIC DNA]</scope>
    <source>
        <strain evidence="3">AS27yjCOA_65</strain>
    </source>
</reference>
<proteinExistence type="predicted"/>
<dbReference type="AlphaFoldDB" id="A0A7X9FS14"/>
<feature type="transmembrane region" description="Helical" evidence="2">
    <location>
        <begin position="338"/>
        <end position="361"/>
    </location>
</feature>
<evidence type="ECO:0000256" key="1">
    <source>
        <dbReference type="SAM" id="MobiDB-lite"/>
    </source>
</evidence>
<feature type="compositionally biased region" description="Acidic residues" evidence="1">
    <location>
        <begin position="250"/>
        <end position="262"/>
    </location>
</feature>
<feature type="compositionally biased region" description="Polar residues" evidence="1">
    <location>
        <begin position="276"/>
        <end position="285"/>
    </location>
</feature>
<organism evidence="3 4">
    <name type="scientific">SAR324 cluster bacterium</name>
    <dbReference type="NCBI Taxonomy" id="2024889"/>
    <lineage>
        <taxon>Bacteria</taxon>
        <taxon>Deltaproteobacteria</taxon>
        <taxon>SAR324 cluster</taxon>
    </lineage>
</organism>
<feature type="region of interest" description="Disordered" evidence="1">
    <location>
        <begin position="177"/>
        <end position="298"/>
    </location>
</feature>
<feature type="compositionally biased region" description="Acidic residues" evidence="1">
    <location>
        <begin position="194"/>
        <end position="204"/>
    </location>
</feature>
<evidence type="ECO:0000313" key="4">
    <source>
        <dbReference type="Proteomes" id="UP000524246"/>
    </source>
</evidence>
<evidence type="ECO:0000313" key="3">
    <source>
        <dbReference type="EMBL" id="NMC62769.1"/>
    </source>
</evidence>
<comment type="caution">
    <text evidence="3">The sequence shown here is derived from an EMBL/GenBank/DDBJ whole genome shotgun (WGS) entry which is preliminary data.</text>
</comment>
<dbReference type="EMBL" id="JAAZON010000272">
    <property type="protein sequence ID" value="NMC62769.1"/>
    <property type="molecule type" value="Genomic_DNA"/>
</dbReference>
<keyword evidence="2" id="KW-0812">Transmembrane</keyword>
<sequence>IKSAFLVDLNFSIEEIKQIIEELPHVIRSADTEEELKKEFQLLKAAGAKICIRRTGNQEVIYPSSSNEFESYESSSPTDNELTFEATSLEPDKEDGTTFEIELDIPDISDLSSQSKEKESKVYEINYERSKEYSNTIKSEQNTDKEEGVVVKAKCDLKKDDTPLFSFEEISKALEESQNVLDQKSQLRDSVVAPEDDDEFDLSFDNDAPVIPSTTAVKPTQTEKVETKYASDNQMTFDEELTDSSSESEALPEIEVEDDTEESSSSTNEVSLNTEGTPQQETSDNSSTKSKSQTITKLSDISARAKEAATERASLSQSYEVKCENIENRSRPSRFRTLLREIVAPIVIIGLILGVANWYYFFVLKSPAVQLKENAFKTTVTPSQQPSLVSTQSSGIPTPVEQILRGKSEFPDRSISIQYVVDQKRIKAFKIEITTTPPPPLSPEQIVRQEKRKPWLKKIIIDDLPLSYDTEHTFSAKGAVKAYVENDKVAFRVIATATLNGTWNETFDSITSNISVRYNNDNESPQSTEIIQRLADGSLSFLLNTSVIAMK</sequence>
<feature type="compositionally biased region" description="Low complexity" evidence="1">
    <location>
        <begin position="263"/>
        <end position="275"/>
    </location>
</feature>
<name>A0A7X9FS14_9DELT</name>
<feature type="non-terminal residue" evidence="3">
    <location>
        <position position="1"/>
    </location>
</feature>
<feature type="compositionally biased region" description="Low complexity" evidence="1">
    <location>
        <begin position="286"/>
        <end position="298"/>
    </location>
</feature>
<keyword evidence="2" id="KW-0472">Membrane</keyword>
<keyword evidence="2" id="KW-1133">Transmembrane helix</keyword>